<dbReference type="EMBL" id="UINC01169745">
    <property type="protein sequence ID" value="SVD73439.1"/>
    <property type="molecule type" value="Genomic_DNA"/>
</dbReference>
<protein>
    <submittedName>
        <fullName evidence="2">Uncharacterized protein</fullName>
    </submittedName>
</protein>
<proteinExistence type="predicted"/>
<organism evidence="2">
    <name type="scientific">marine metagenome</name>
    <dbReference type="NCBI Taxonomy" id="408172"/>
    <lineage>
        <taxon>unclassified sequences</taxon>
        <taxon>metagenomes</taxon>
        <taxon>ecological metagenomes</taxon>
    </lineage>
</organism>
<name>A0A382XRG3_9ZZZZ</name>
<reference evidence="2" key="1">
    <citation type="submission" date="2018-05" db="EMBL/GenBank/DDBJ databases">
        <authorList>
            <person name="Lanie J.A."/>
            <person name="Ng W.-L."/>
            <person name="Kazmierczak K.M."/>
            <person name="Andrzejewski T.M."/>
            <person name="Davidsen T.M."/>
            <person name="Wayne K.J."/>
            <person name="Tettelin H."/>
            <person name="Glass J.I."/>
            <person name="Rusch D."/>
            <person name="Podicherti R."/>
            <person name="Tsui H.-C.T."/>
            <person name="Winkler M.E."/>
        </authorList>
    </citation>
    <scope>NUCLEOTIDE SEQUENCE</scope>
</reference>
<dbReference type="AlphaFoldDB" id="A0A382XRG3"/>
<gene>
    <name evidence="2" type="ORF">METZ01_LOCUS426293</name>
</gene>
<keyword evidence="1" id="KW-0812">Transmembrane</keyword>
<sequence>MKKNILFHKLLTLISVIMLLSCFGLDQN</sequence>
<feature type="non-terminal residue" evidence="2">
    <location>
        <position position="1"/>
    </location>
</feature>
<evidence type="ECO:0000256" key="1">
    <source>
        <dbReference type="SAM" id="Phobius"/>
    </source>
</evidence>
<keyword evidence="1" id="KW-1133">Transmembrane helix</keyword>
<feature type="transmembrane region" description="Helical" evidence="1">
    <location>
        <begin position="6"/>
        <end position="25"/>
    </location>
</feature>
<dbReference type="PROSITE" id="PS51257">
    <property type="entry name" value="PROKAR_LIPOPROTEIN"/>
    <property type="match status" value="1"/>
</dbReference>
<accession>A0A382XRG3</accession>
<keyword evidence="1" id="KW-0472">Membrane</keyword>
<evidence type="ECO:0000313" key="2">
    <source>
        <dbReference type="EMBL" id="SVD73439.1"/>
    </source>
</evidence>
<feature type="non-terminal residue" evidence="2">
    <location>
        <position position="28"/>
    </location>
</feature>